<evidence type="ECO:0000313" key="9">
    <source>
        <dbReference type="EMBL" id="BCR35848.1"/>
    </source>
</evidence>
<dbReference type="EC" id="3.4.-.-" evidence="8"/>
<dbReference type="EMBL" id="AP024412">
    <property type="protein sequence ID" value="BCR35848.1"/>
    <property type="molecule type" value="Genomic_DNA"/>
</dbReference>
<keyword evidence="6" id="KW-0238">DNA-binding</keyword>
<evidence type="ECO:0000256" key="5">
    <source>
        <dbReference type="ARBA" id="ARBA00023124"/>
    </source>
</evidence>
<evidence type="ECO:0000313" key="10">
    <source>
        <dbReference type="Proteomes" id="UP000620133"/>
    </source>
</evidence>
<dbReference type="AlphaFoldDB" id="A0A7U9XUR4"/>
<dbReference type="GO" id="GO:0008233">
    <property type="term" value="F:peptidase activity"/>
    <property type="evidence" value="ECO:0007669"/>
    <property type="project" value="UniProtKB-KW"/>
</dbReference>
<evidence type="ECO:0000256" key="1">
    <source>
        <dbReference type="ARBA" id="ARBA00008136"/>
    </source>
</evidence>
<protein>
    <recommendedName>
        <fullName evidence="8">Abasic site processing protein</fullName>
        <ecNumber evidence="8">3.4.-.-</ecNumber>
    </recommendedName>
</protein>
<dbReference type="KEGG" id="manr:MPAN_007410"/>
<dbReference type="GO" id="GO:0016829">
    <property type="term" value="F:lyase activity"/>
    <property type="evidence" value="ECO:0007669"/>
    <property type="project" value="UniProtKB-KW"/>
</dbReference>
<keyword evidence="3" id="KW-0227">DNA damage</keyword>
<keyword evidence="5" id="KW-0190">Covalent protein-DNA linkage</keyword>
<evidence type="ECO:0000256" key="7">
    <source>
        <dbReference type="ARBA" id="ARBA00023239"/>
    </source>
</evidence>
<keyword evidence="10" id="KW-1185">Reference proteome</keyword>
<evidence type="ECO:0000256" key="4">
    <source>
        <dbReference type="ARBA" id="ARBA00022801"/>
    </source>
</evidence>
<sequence>MCGRFTITLTKEDFINYLSKYEDISINLDDFNMPNYNVAPSENIIAMIYHNKQYRVGPIIWGFIPSYAKDMKVGFNMINARSETLLEKKAFKDAFKSNRCVIFADSFYEWKKINGKKVPVRIQLKDQEVFAFAGLWSPYKDKEKTVYTATIITTKANDFMANIHDRMPVILKQHEIKAWLDSTTLDHTLYLKPYPSEFMKSYEVSLHVNHATHKDQSCINPIKNTY</sequence>
<keyword evidence="2 8" id="KW-0645">Protease</keyword>
<dbReference type="GO" id="GO:0006508">
    <property type="term" value="P:proteolysis"/>
    <property type="evidence" value="ECO:0007669"/>
    <property type="project" value="UniProtKB-KW"/>
</dbReference>
<dbReference type="SUPFAM" id="SSF143081">
    <property type="entry name" value="BB1717-like"/>
    <property type="match status" value="1"/>
</dbReference>
<reference evidence="9" key="1">
    <citation type="submission" date="2021-01" db="EMBL/GenBank/DDBJ databases">
        <title>Draft genome sequence of Acholeplasmataceae bacterium strain Mahy22.</title>
        <authorList>
            <person name="Watanabe M."/>
            <person name="Kojima H."/>
            <person name="Fukui M."/>
        </authorList>
    </citation>
    <scope>NUCLEOTIDE SEQUENCE</scope>
    <source>
        <strain evidence="9">Mahy22</strain>
    </source>
</reference>
<dbReference type="GO" id="GO:0003697">
    <property type="term" value="F:single-stranded DNA binding"/>
    <property type="evidence" value="ECO:0007669"/>
    <property type="project" value="InterPro"/>
</dbReference>
<organism evidence="9 10">
    <name type="scientific">Mariniplasma anaerobium</name>
    <dbReference type="NCBI Taxonomy" id="2735436"/>
    <lineage>
        <taxon>Bacteria</taxon>
        <taxon>Bacillati</taxon>
        <taxon>Mycoplasmatota</taxon>
        <taxon>Mollicutes</taxon>
        <taxon>Acholeplasmatales</taxon>
        <taxon>Acholeplasmataceae</taxon>
        <taxon>Mariniplasma</taxon>
    </lineage>
</organism>
<name>A0A7U9XUR4_9MOLU</name>
<accession>A0A7U9XUR4</accession>
<proteinExistence type="inferred from homology"/>
<dbReference type="GO" id="GO:0106300">
    <property type="term" value="P:protein-DNA covalent cross-linking repair"/>
    <property type="evidence" value="ECO:0007669"/>
    <property type="project" value="InterPro"/>
</dbReference>
<gene>
    <name evidence="9" type="primary">yoqW</name>
    <name evidence="9" type="ORF">MPAN_007410</name>
</gene>
<keyword evidence="7" id="KW-0456">Lyase</keyword>
<dbReference type="Pfam" id="PF02586">
    <property type="entry name" value="SRAP"/>
    <property type="match status" value="1"/>
</dbReference>
<dbReference type="RefSeq" id="WP_176238680.1">
    <property type="nucleotide sequence ID" value="NZ_AP024412.1"/>
</dbReference>
<dbReference type="Gene3D" id="3.90.1680.10">
    <property type="entry name" value="SOS response associated peptidase-like"/>
    <property type="match status" value="1"/>
</dbReference>
<dbReference type="PANTHER" id="PTHR13604:SF0">
    <property type="entry name" value="ABASIC SITE PROCESSING PROTEIN HMCES"/>
    <property type="match status" value="1"/>
</dbReference>
<dbReference type="Proteomes" id="UP000620133">
    <property type="component" value="Chromosome"/>
</dbReference>
<dbReference type="InterPro" id="IPR036590">
    <property type="entry name" value="SRAP-like"/>
</dbReference>
<evidence type="ECO:0000256" key="2">
    <source>
        <dbReference type="ARBA" id="ARBA00022670"/>
    </source>
</evidence>
<comment type="similarity">
    <text evidence="1 8">Belongs to the SOS response-associated peptidase family.</text>
</comment>
<evidence type="ECO:0000256" key="6">
    <source>
        <dbReference type="ARBA" id="ARBA00023125"/>
    </source>
</evidence>
<evidence type="ECO:0000256" key="3">
    <source>
        <dbReference type="ARBA" id="ARBA00022763"/>
    </source>
</evidence>
<keyword evidence="4 8" id="KW-0378">Hydrolase</keyword>
<evidence type="ECO:0000256" key="8">
    <source>
        <dbReference type="RuleBase" id="RU364100"/>
    </source>
</evidence>
<dbReference type="InterPro" id="IPR003738">
    <property type="entry name" value="SRAP"/>
</dbReference>
<dbReference type="PANTHER" id="PTHR13604">
    <property type="entry name" value="DC12-RELATED"/>
    <property type="match status" value="1"/>
</dbReference>